<evidence type="ECO:0000313" key="2">
    <source>
        <dbReference type="EMBL" id="MBA6154022.1"/>
    </source>
</evidence>
<dbReference type="RefSeq" id="WP_182206306.1">
    <property type="nucleotide sequence ID" value="NZ_JACGLT010000013.1"/>
</dbReference>
<name>A0A7W2M7G1_9FLAO</name>
<accession>A0A7W2M7G1</accession>
<dbReference type="Gene3D" id="3.90.640.20">
    <property type="entry name" value="Heat-shock cognate protein, ATPase"/>
    <property type="match status" value="1"/>
</dbReference>
<proteinExistence type="predicted"/>
<sequence length="295" mass="34770">MKYINLILLVFLLTSCKSDKREESVIETEDTEQLMPQDTDTIQMIEGDGNVMTKSISIEYKQKELIEKKDQRSEFQRLIKEKSYAIQQPDYTINFKYPQLDESLKASNRNFNEFINDYYVNIKKTVADIETSKLLCDSIEAINFREDRFIDYKIYIANDQLVSVLFYKENFYSGAMHPSYSFDCFNFDLNKGVFMRYEDFFNQGSEEELLTLINERIVDKIQNSELYYDCWELSASDFFESKNNFVINDNNLEFYFDDCVMCPSYTGSYSIELPLVDLLSVLKKSNSNLLMADKN</sequence>
<keyword evidence="3" id="KW-1185">Reference proteome</keyword>
<dbReference type="Proteomes" id="UP000541857">
    <property type="component" value="Unassembled WGS sequence"/>
</dbReference>
<evidence type="ECO:0000259" key="1">
    <source>
        <dbReference type="Pfam" id="PF11738"/>
    </source>
</evidence>
<organism evidence="2 3">
    <name type="scientific">Gelidibacter maritimus</name>
    <dbReference type="NCBI Taxonomy" id="2761487"/>
    <lineage>
        <taxon>Bacteria</taxon>
        <taxon>Pseudomonadati</taxon>
        <taxon>Bacteroidota</taxon>
        <taxon>Flavobacteriia</taxon>
        <taxon>Flavobacteriales</taxon>
        <taxon>Flavobacteriaceae</taxon>
        <taxon>Gelidibacter</taxon>
    </lineage>
</organism>
<gene>
    <name evidence="2" type="ORF">H3Z82_14940</name>
</gene>
<evidence type="ECO:0000313" key="3">
    <source>
        <dbReference type="Proteomes" id="UP000541857"/>
    </source>
</evidence>
<dbReference type="AlphaFoldDB" id="A0A7W2M7G1"/>
<dbReference type="InterPro" id="IPR037126">
    <property type="entry name" value="PdaC/RsiV-like_sf"/>
</dbReference>
<reference evidence="2 3" key="1">
    <citation type="submission" date="2020-07" db="EMBL/GenBank/DDBJ databases">
        <title>Bacterium isolated from marine sediment.</title>
        <authorList>
            <person name="Shang D."/>
        </authorList>
    </citation>
    <scope>NUCLEOTIDE SEQUENCE [LARGE SCALE GENOMIC DNA]</scope>
    <source>
        <strain evidence="2 3">F6074</strain>
    </source>
</reference>
<dbReference type="EMBL" id="JACGLT010000013">
    <property type="protein sequence ID" value="MBA6154022.1"/>
    <property type="molecule type" value="Genomic_DNA"/>
</dbReference>
<comment type="caution">
    <text evidence="2">The sequence shown here is derived from an EMBL/GenBank/DDBJ whole genome shotgun (WGS) entry which is preliminary data.</text>
</comment>
<dbReference type="PROSITE" id="PS51257">
    <property type="entry name" value="PROKAR_LIPOPROTEIN"/>
    <property type="match status" value="1"/>
</dbReference>
<dbReference type="Gene3D" id="3.30.565.40">
    <property type="entry name" value="Fervidobacterium nodosum Rt17-B1 like"/>
    <property type="match status" value="1"/>
</dbReference>
<protein>
    <submittedName>
        <fullName evidence="2">DUF3298 domain-containing protein</fullName>
    </submittedName>
</protein>
<dbReference type="Pfam" id="PF11738">
    <property type="entry name" value="DUF3298"/>
    <property type="match status" value="1"/>
</dbReference>
<dbReference type="InterPro" id="IPR021729">
    <property type="entry name" value="DUF3298"/>
</dbReference>
<feature type="domain" description="DUF3298" evidence="1">
    <location>
        <begin position="198"/>
        <end position="274"/>
    </location>
</feature>